<evidence type="ECO:0000313" key="3">
    <source>
        <dbReference type="Proteomes" id="UP000251995"/>
    </source>
</evidence>
<protein>
    <submittedName>
        <fullName evidence="2">Aminoacrylate hydrolase RutD</fullName>
        <ecNumber evidence="2">3.5.1.-</ecNumber>
    </submittedName>
</protein>
<reference evidence="2 3" key="1">
    <citation type="submission" date="2017-12" db="EMBL/GenBank/DDBJ databases">
        <title>The whole genome sequence of the Acidipropionibacterium virtanenii sp. nov. type strain JS278.</title>
        <authorList>
            <person name="Laine P."/>
            <person name="Deptula P."/>
            <person name="Varmanen P."/>
            <person name="Auvinen P."/>
        </authorList>
    </citation>
    <scope>NUCLEOTIDE SEQUENCE [LARGE SCALE GENOMIC DNA]</scope>
    <source>
        <strain evidence="2 3">JS278</strain>
    </source>
</reference>
<dbReference type="GO" id="GO:0016787">
    <property type="term" value="F:hydrolase activity"/>
    <property type="evidence" value="ECO:0007669"/>
    <property type="project" value="UniProtKB-KW"/>
</dbReference>
<dbReference type="Pfam" id="PF12697">
    <property type="entry name" value="Abhydrolase_6"/>
    <property type="match status" value="1"/>
</dbReference>
<dbReference type="InterPro" id="IPR000073">
    <property type="entry name" value="AB_hydrolase_1"/>
</dbReference>
<dbReference type="EMBL" id="CP025198">
    <property type="protein sequence ID" value="AXE38376.1"/>
    <property type="molecule type" value="Genomic_DNA"/>
</dbReference>
<name>A0A344USX8_9ACTN</name>
<dbReference type="Proteomes" id="UP000251995">
    <property type="component" value="Chromosome"/>
</dbReference>
<dbReference type="Gene3D" id="3.40.50.1820">
    <property type="entry name" value="alpha/beta hydrolase"/>
    <property type="match status" value="1"/>
</dbReference>
<dbReference type="SUPFAM" id="SSF53474">
    <property type="entry name" value="alpha/beta-Hydrolases"/>
    <property type="match status" value="1"/>
</dbReference>
<dbReference type="KEGG" id="acij:JS278_01198"/>
<dbReference type="EC" id="3.5.1.-" evidence="2"/>
<accession>A0A344USX8</accession>
<dbReference type="PANTHER" id="PTHR43194:SF5">
    <property type="entry name" value="PIMELOYL-[ACYL-CARRIER PROTEIN] METHYL ESTER ESTERASE"/>
    <property type="match status" value="1"/>
</dbReference>
<evidence type="ECO:0000259" key="1">
    <source>
        <dbReference type="Pfam" id="PF12697"/>
    </source>
</evidence>
<dbReference type="RefSeq" id="WP_114044394.1">
    <property type="nucleotide sequence ID" value="NZ_CP025198.1"/>
</dbReference>
<keyword evidence="2" id="KW-0378">Hydrolase</keyword>
<dbReference type="OrthoDB" id="7185741at2"/>
<sequence length="274" mass="29849">MSGWVTRRFGGRDVEMRVHHGAAPAVLLMSGAGQPGEYWRPVVEQLGERLVVSYDRPGMGATPWPGRLPGLAEEVATATAMADELGPLVLVAHSMAAFHAEALAREHPGAVRGLVLVDPSVEWPARSPSQPGTGRARAVARVSGYGLSGLGRAGAVVATLTQTSWSLPRIRRYLSVERLRQIFGQPDSLAMVTAELMAYERQAWDLMEVRERYAWPGTPAIVLSAERSGAEQENGRQERLARLLGAQLWPVPRSRHLMMLDDPATIARAVRRIG</sequence>
<feature type="domain" description="AB hydrolase-1" evidence="1">
    <location>
        <begin position="26"/>
        <end position="269"/>
    </location>
</feature>
<evidence type="ECO:0000313" key="2">
    <source>
        <dbReference type="EMBL" id="AXE38376.1"/>
    </source>
</evidence>
<keyword evidence="3" id="KW-1185">Reference proteome</keyword>
<dbReference type="InterPro" id="IPR029058">
    <property type="entry name" value="AB_hydrolase_fold"/>
</dbReference>
<dbReference type="AlphaFoldDB" id="A0A344USX8"/>
<organism evidence="2 3">
    <name type="scientific">Acidipropionibacterium virtanenii</name>
    <dbReference type="NCBI Taxonomy" id="2057246"/>
    <lineage>
        <taxon>Bacteria</taxon>
        <taxon>Bacillati</taxon>
        <taxon>Actinomycetota</taxon>
        <taxon>Actinomycetes</taxon>
        <taxon>Propionibacteriales</taxon>
        <taxon>Propionibacteriaceae</taxon>
        <taxon>Acidipropionibacterium</taxon>
    </lineage>
</organism>
<dbReference type="PANTHER" id="PTHR43194">
    <property type="entry name" value="HYDROLASE ALPHA/BETA FOLD FAMILY"/>
    <property type="match status" value="1"/>
</dbReference>
<dbReference type="InterPro" id="IPR050228">
    <property type="entry name" value="Carboxylesterase_BioH"/>
</dbReference>
<proteinExistence type="predicted"/>
<gene>
    <name evidence="2" type="primary">rutD</name>
    <name evidence="2" type="ORF">JS278_01198</name>
</gene>